<name>A0A2J6T114_9HELO</name>
<dbReference type="EMBL" id="KZ613848">
    <property type="protein sequence ID" value="PMD56707.1"/>
    <property type="molecule type" value="Genomic_DNA"/>
</dbReference>
<accession>A0A2J6T114</accession>
<gene>
    <name evidence="1" type="ORF">K444DRAFT_71555</name>
</gene>
<organism evidence="1 2">
    <name type="scientific">Hyaloscypha bicolor E</name>
    <dbReference type="NCBI Taxonomy" id="1095630"/>
    <lineage>
        <taxon>Eukaryota</taxon>
        <taxon>Fungi</taxon>
        <taxon>Dikarya</taxon>
        <taxon>Ascomycota</taxon>
        <taxon>Pezizomycotina</taxon>
        <taxon>Leotiomycetes</taxon>
        <taxon>Helotiales</taxon>
        <taxon>Hyaloscyphaceae</taxon>
        <taxon>Hyaloscypha</taxon>
        <taxon>Hyaloscypha bicolor</taxon>
    </lineage>
</organism>
<reference evidence="1 2" key="1">
    <citation type="submission" date="2016-04" db="EMBL/GenBank/DDBJ databases">
        <title>A degradative enzymes factory behind the ericoid mycorrhizal symbiosis.</title>
        <authorList>
            <consortium name="DOE Joint Genome Institute"/>
            <person name="Martino E."/>
            <person name="Morin E."/>
            <person name="Grelet G."/>
            <person name="Kuo A."/>
            <person name="Kohler A."/>
            <person name="Daghino S."/>
            <person name="Barry K."/>
            <person name="Choi C."/>
            <person name="Cichocki N."/>
            <person name="Clum A."/>
            <person name="Copeland A."/>
            <person name="Hainaut M."/>
            <person name="Haridas S."/>
            <person name="Labutti K."/>
            <person name="Lindquist E."/>
            <person name="Lipzen A."/>
            <person name="Khouja H.-R."/>
            <person name="Murat C."/>
            <person name="Ohm R."/>
            <person name="Olson A."/>
            <person name="Spatafora J."/>
            <person name="Veneault-Fourrey C."/>
            <person name="Henrissat B."/>
            <person name="Grigoriev I."/>
            <person name="Martin F."/>
            <person name="Perotto S."/>
        </authorList>
    </citation>
    <scope>NUCLEOTIDE SEQUENCE [LARGE SCALE GENOMIC DNA]</scope>
    <source>
        <strain evidence="1 2">E</strain>
    </source>
</reference>
<dbReference type="STRING" id="1095630.A0A2J6T114"/>
<sequence>MLYARYKDHPEFSRHHELNTTSAVLKLQNFIAKGFQGGAAAYWQSLPSLLTHLPRALHPTEIKASLDFFSALGDGINSGVEHRNCTQSHHKLLTFLLFRQRAQGGSPSTSQHALCSYSSKTIASPSTLFLPPLDQHATLAARRCSAKACSTETPPLTIRSTSHKRSSATCSSSPCFRTFKQPVALAPTSNCLQ</sequence>
<keyword evidence="2" id="KW-1185">Reference proteome</keyword>
<protein>
    <submittedName>
        <fullName evidence="1">Uncharacterized protein</fullName>
    </submittedName>
</protein>
<evidence type="ECO:0000313" key="2">
    <source>
        <dbReference type="Proteomes" id="UP000235371"/>
    </source>
</evidence>
<dbReference type="OrthoDB" id="6108at2759"/>
<dbReference type="InParanoid" id="A0A2J6T114"/>
<dbReference type="Proteomes" id="UP000235371">
    <property type="component" value="Unassembled WGS sequence"/>
</dbReference>
<dbReference type="AlphaFoldDB" id="A0A2J6T114"/>
<evidence type="ECO:0000313" key="1">
    <source>
        <dbReference type="EMBL" id="PMD56707.1"/>
    </source>
</evidence>
<proteinExistence type="predicted"/>
<dbReference type="RefSeq" id="XP_024733611.1">
    <property type="nucleotide sequence ID" value="XM_024888354.1"/>
</dbReference>
<dbReference type="GeneID" id="36596430"/>